<feature type="transmembrane region" description="Helical" evidence="1">
    <location>
        <begin position="247"/>
        <end position="265"/>
    </location>
</feature>
<dbReference type="Proteomes" id="UP000824204">
    <property type="component" value="Unassembled WGS sequence"/>
</dbReference>
<dbReference type="EMBL" id="DXFX01000102">
    <property type="protein sequence ID" value="HIX08367.1"/>
    <property type="molecule type" value="Genomic_DNA"/>
</dbReference>
<feature type="transmembrane region" description="Helical" evidence="1">
    <location>
        <begin position="33"/>
        <end position="53"/>
    </location>
</feature>
<feature type="transmembrane region" description="Helical" evidence="1">
    <location>
        <begin position="271"/>
        <end position="294"/>
    </location>
</feature>
<feature type="transmembrane region" description="Helical" evidence="1">
    <location>
        <begin position="394"/>
        <end position="418"/>
    </location>
</feature>
<keyword evidence="1" id="KW-1133">Transmembrane helix</keyword>
<keyword evidence="1" id="KW-0472">Membrane</keyword>
<proteinExistence type="predicted"/>
<dbReference type="AlphaFoldDB" id="A0A9D2AGY2"/>
<reference evidence="2" key="1">
    <citation type="journal article" date="2021" name="PeerJ">
        <title>Extensive microbial diversity within the chicken gut microbiome revealed by metagenomics and culture.</title>
        <authorList>
            <person name="Gilroy R."/>
            <person name="Ravi A."/>
            <person name="Getino M."/>
            <person name="Pursley I."/>
            <person name="Horton D.L."/>
            <person name="Alikhan N.F."/>
            <person name="Baker D."/>
            <person name="Gharbi K."/>
            <person name="Hall N."/>
            <person name="Watson M."/>
            <person name="Adriaenssens E.M."/>
            <person name="Foster-Nyarko E."/>
            <person name="Jarju S."/>
            <person name="Secka A."/>
            <person name="Antonio M."/>
            <person name="Oren A."/>
            <person name="Chaudhuri R.R."/>
            <person name="La Ragione R."/>
            <person name="Hildebrand F."/>
            <person name="Pallen M.J."/>
        </authorList>
    </citation>
    <scope>NUCLEOTIDE SEQUENCE</scope>
    <source>
        <strain evidence="2">811</strain>
    </source>
</reference>
<feature type="transmembrane region" description="Helical" evidence="1">
    <location>
        <begin position="213"/>
        <end position="235"/>
    </location>
</feature>
<sequence length="477" mass="51664">MEKTERGKRETLQKCGQALCDYARSVKVWADKYLLHLFAILAAVSVFVVGIFMCFKFKPMEEMQVKVTSDSVADGNVEDLLMAAFSSMSYEQTMFNPIGALFVGFDAEKNREEYDKLSEQVLTITAKTTLEYKDELLRLYALMDAKEGTPEEIAAAVEESARIIQSILDSAASSMSGINLIKLDRLDAEIAYSNLQDSDPAVMKVADDSIIRTIALCAGTAAYVYLQVIALVLVFRTAVRVLQNKNAGLKLYGAYLIGFAFLLFVCEVCGVTLNGAGIACFVLMAIFGGLSWLYRLFTSETSPVLAAAKTVVAALTFSAFCIFFCAMYDFGVSVDRIGAVFGLYGYDGALPEGRTAAEILLVNLLSIGVPHLVCMGLILASLLKALGAGAKGKVSGWILPLLSSMCVLLTFILLSVFAGNGLDIIRVSTAMLVMSALCLLSLAFASLEQYISFVERSAQKKGETQEKGEEQEVPAQA</sequence>
<evidence type="ECO:0000256" key="1">
    <source>
        <dbReference type="SAM" id="Phobius"/>
    </source>
</evidence>
<keyword evidence="1" id="KW-0812">Transmembrane</keyword>
<protein>
    <submittedName>
        <fullName evidence="2">Uncharacterized protein</fullName>
    </submittedName>
</protein>
<accession>A0A9D2AGY2</accession>
<gene>
    <name evidence="2" type="ORF">H9741_07850</name>
</gene>
<evidence type="ECO:0000313" key="3">
    <source>
        <dbReference type="Proteomes" id="UP000824204"/>
    </source>
</evidence>
<evidence type="ECO:0000313" key="2">
    <source>
        <dbReference type="EMBL" id="HIX08367.1"/>
    </source>
</evidence>
<reference evidence="2" key="2">
    <citation type="submission" date="2021-04" db="EMBL/GenBank/DDBJ databases">
        <authorList>
            <person name="Gilroy R."/>
        </authorList>
    </citation>
    <scope>NUCLEOTIDE SEQUENCE</scope>
    <source>
        <strain evidence="2">811</strain>
    </source>
</reference>
<feature type="transmembrane region" description="Helical" evidence="1">
    <location>
        <begin position="359"/>
        <end position="382"/>
    </location>
</feature>
<organism evidence="2 3">
    <name type="scientific">Candidatus Borkfalkia faecipullorum</name>
    <dbReference type="NCBI Taxonomy" id="2838510"/>
    <lineage>
        <taxon>Bacteria</taxon>
        <taxon>Bacillati</taxon>
        <taxon>Bacillota</taxon>
        <taxon>Clostridia</taxon>
        <taxon>Christensenellales</taxon>
        <taxon>Christensenellaceae</taxon>
        <taxon>Candidatus Borkfalkia</taxon>
    </lineage>
</organism>
<name>A0A9D2AGY2_9FIRM</name>
<feature type="transmembrane region" description="Helical" evidence="1">
    <location>
        <begin position="424"/>
        <end position="447"/>
    </location>
</feature>
<feature type="transmembrane region" description="Helical" evidence="1">
    <location>
        <begin position="306"/>
        <end position="330"/>
    </location>
</feature>
<comment type="caution">
    <text evidence="2">The sequence shown here is derived from an EMBL/GenBank/DDBJ whole genome shotgun (WGS) entry which is preliminary data.</text>
</comment>